<dbReference type="AlphaFoldDB" id="A0A423U302"/>
<proteinExistence type="predicted"/>
<reference evidence="3 4" key="1">
    <citation type="submission" date="2018-04" db="EMBL/GenBank/DDBJ databases">
        <authorList>
            <person name="Zhang X."/>
            <person name="Yuan J."/>
            <person name="Li F."/>
            <person name="Xiang J."/>
        </authorList>
    </citation>
    <scope>NUCLEOTIDE SEQUENCE [LARGE SCALE GENOMIC DNA]</scope>
    <source>
        <tissue evidence="3">Muscle</tissue>
    </source>
</reference>
<feature type="region of interest" description="Disordered" evidence="1">
    <location>
        <begin position="415"/>
        <end position="435"/>
    </location>
</feature>
<evidence type="ECO:0000256" key="1">
    <source>
        <dbReference type="SAM" id="MobiDB-lite"/>
    </source>
</evidence>
<evidence type="ECO:0000256" key="2">
    <source>
        <dbReference type="SAM" id="Phobius"/>
    </source>
</evidence>
<dbReference type="EMBL" id="QCYY01000742">
    <property type="protein sequence ID" value="ROT83076.1"/>
    <property type="molecule type" value="Genomic_DNA"/>
</dbReference>
<keyword evidence="2" id="KW-0472">Membrane</keyword>
<reference evidence="3 4" key="2">
    <citation type="submission" date="2019-01" db="EMBL/GenBank/DDBJ databases">
        <title>The decoding of complex shrimp genome reveals the adaptation for benthos swimmer, frequently molting mechanism and breeding impact on genome.</title>
        <authorList>
            <person name="Sun Y."/>
            <person name="Gao Y."/>
            <person name="Yu Y."/>
        </authorList>
    </citation>
    <scope>NUCLEOTIDE SEQUENCE [LARGE SCALE GENOMIC DNA]</scope>
    <source>
        <tissue evidence="3">Muscle</tissue>
    </source>
</reference>
<feature type="compositionally biased region" description="Low complexity" evidence="1">
    <location>
        <begin position="89"/>
        <end position="98"/>
    </location>
</feature>
<protein>
    <submittedName>
        <fullName evidence="3">Putative nascent polypeptide-associated complex subunit alpha, muscle-specific form isoform X7</fullName>
    </submittedName>
</protein>
<sequence>MVHLSHLVIYMGIVEGEPDQSRSESHKEAIELGSRLIHVNYDCWSSHVAPGRVWVLNFTSLTWHHLEAPRTDARDAAAPPESSQAGVDPPLARAASTPPAAPAPPEDATPKGVPVASESAPLALCSWSKGIIVLYALNGSATTWMFSVKTGKWLETTHSKFPPAAAALEASWCGARHDAIWFLTSKRQKAAGPARSSSASVQGTSQTLWKLDHLGKWSRLEVTQAKGESHLESPATVLQSWTDARGNLFLLQEHEAPESKVSVVRFDPSSGEKTLTGLKGGARDGAWIPGSSGELYALFPRDGASWVATYDYYSGDVISTEKAAMPMASESLFVKVDGVIHTTIPACRHLPPMPPHLQEPSPPDMRFSHISLSRVCAPGEMDFPAGRPSQGVIQGPRKADVLSNVQAPPKNRYVSDTRAAAPAQSSSNHLDVEGTRDGAATTTLQDHGGEPGVSRTTGKSADIIMVRDDQEVSADVTTAPLAGSQDLRRRGGEGGGWRGGLDVPSDNGRLSPQMRTWPVGPHQMNRSHTHDSIIFFSLSLSIFALVGIVVFVRRCVRLYRCPVVLTPLSLPFQVPPSRGLGDAPEDRGKPPSPLPVLYSIVPDDPAYETSATESPCISHHALYDSSPYADLPNPSTPNHAAPNYMTPGAMTPGTMTPGAMTPNAMTPSTMTPNAMTPHAMTPNAATPLPSSPNAGGRHPTIASPGEFPKDALTYAITHSASDAINIATNNAFNTYISTTQF</sequence>
<evidence type="ECO:0000313" key="4">
    <source>
        <dbReference type="Proteomes" id="UP000283509"/>
    </source>
</evidence>
<keyword evidence="2" id="KW-1133">Transmembrane helix</keyword>
<keyword evidence="4" id="KW-1185">Reference proteome</keyword>
<feature type="transmembrane region" description="Helical" evidence="2">
    <location>
        <begin position="533"/>
        <end position="552"/>
    </location>
</feature>
<gene>
    <name evidence="3" type="ORF">C7M84_023743</name>
</gene>
<accession>A0A423U302</accession>
<feature type="region of interest" description="Disordered" evidence="1">
    <location>
        <begin position="485"/>
        <end position="509"/>
    </location>
</feature>
<name>A0A423U302_PENVA</name>
<dbReference type="Proteomes" id="UP000283509">
    <property type="component" value="Unassembled WGS sequence"/>
</dbReference>
<comment type="caution">
    <text evidence="3">The sequence shown here is derived from an EMBL/GenBank/DDBJ whole genome shotgun (WGS) entry which is preliminary data.</text>
</comment>
<keyword evidence="2" id="KW-0812">Transmembrane</keyword>
<feature type="region of interest" description="Disordered" evidence="1">
    <location>
        <begin position="72"/>
        <end position="114"/>
    </location>
</feature>
<feature type="region of interest" description="Disordered" evidence="1">
    <location>
        <begin position="574"/>
        <end position="595"/>
    </location>
</feature>
<evidence type="ECO:0000313" key="3">
    <source>
        <dbReference type="EMBL" id="ROT83076.1"/>
    </source>
</evidence>
<organism evidence="3 4">
    <name type="scientific">Penaeus vannamei</name>
    <name type="common">Whiteleg shrimp</name>
    <name type="synonym">Litopenaeus vannamei</name>
    <dbReference type="NCBI Taxonomy" id="6689"/>
    <lineage>
        <taxon>Eukaryota</taxon>
        <taxon>Metazoa</taxon>
        <taxon>Ecdysozoa</taxon>
        <taxon>Arthropoda</taxon>
        <taxon>Crustacea</taxon>
        <taxon>Multicrustacea</taxon>
        <taxon>Malacostraca</taxon>
        <taxon>Eumalacostraca</taxon>
        <taxon>Eucarida</taxon>
        <taxon>Decapoda</taxon>
        <taxon>Dendrobranchiata</taxon>
        <taxon>Penaeoidea</taxon>
        <taxon>Penaeidae</taxon>
        <taxon>Penaeus</taxon>
    </lineage>
</organism>